<feature type="transmembrane region" description="Helical" evidence="1">
    <location>
        <begin position="79"/>
        <end position="95"/>
    </location>
</feature>
<feature type="domain" description="Glycosyl transferase family 1" evidence="2">
    <location>
        <begin position="174"/>
        <end position="320"/>
    </location>
</feature>
<keyword evidence="3" id="KW-0808">Transferase</keyword>
<dbReference type="InterPro" id="IPR001296">
    <property type="entry name" value="Glyco_trans_1"/>
</dbReference>
<evidence type="ECO:0000259" key="2">
    <source>
        <dbReference type="Pfam" id="PF00534"/>
    </source>
</evidence>
<organism evidence="3 4">
    <name type="scientific">Pseudidiomarina maritima</name>
    <dbReference type="NCBI Taxonomy" id="519453"/>
    <lineage>
        <taxon>Bacteria</taxon>
        <taxon>Pseudomonadati</taxon>
        <taxon>Pseudomonadota</taxon>
        <taxon>Gammaproteobacteria</taxon>
        <taxon>Alteromonadales</taxon>
        <taxon>Idiomarinaceae</taxon>
        <taxon>Pseudidiomarina</taxon>
    </lineage>
</organism>
<dbReference type="PANTHER" id="PTHR12526">
    <property type="entry name" value="GLYCOSYLTRANSFERASE"/>
    <property type="match status" value="1"/>
</dbReference>
<reference evidence="4" key="1">
    <citation type="submission" date="2016-10" db="EMBL/GenBank/DDBJ databases">
        <authorList>
            <person name="Varghese N."/>
            <person name="Submissions S."/>
        </authorList>
    </citation>
    <scope>NUCLEOTIDE SEQUENCE [LARGE SCALE GENOMIC DNA]</scope>
    <source>
        <strain evidence="4">CGMCC 1.7285</strain>
    </source>
</reference>
<sequence length="343" mass="39040">MGKLKLHVIGALPGPLGGTTVLFEQLVSELRNHNTIDLSVSDTTQFKKAGLLKKVYYFVRCLYYCSISEVTVLNTSANGALYFGPILLFFVRLFRKRFMLRMFGGIFNDTYKKYGVFKREIMNGLLNRSDTLFFETDLVVNYFRDRFPNTKIVKLPNSRPKSKLKCDYSIMSRYVFVGAIKRSKGVLDLLEVAKDFPQAHFSFAGPIIEQDLLKLIQNADNCNYYGVVDSNNIYKFLSGASCLILPTKHFGEGYPGVILEAYSIGLPVITTRWRSIPEIVEEGVTGYLTEVGSLSSLFHAIINFENLNSSEKERMGERARCFFLANFESERVLNIFLSKIKEQ</sequence>
<evidence type="ECO:0000256" key="1">
    <source>
        <dbReference type="SAM" id="Phobius"/>
    </source>
</evidence>
<name>A0A1I6GRY5_9GAMM</name>
<keyword evidence="1" id="KW-0812">Transmembrane</keyword>
<dbReference type="CDD" id="cd03801">
    <property type="entry name" value="GT4_PimA-like"/>
    <property type="match status" value="1"/>
</dbReference>
<dbReference type="SUPFAM" id="SSF53756">
    <property type="entry name" value="UDP-Glycosyltransferase/glycogen phosphorylase"/>
    <property type="match status" value="1"/>
</dbReference>
<accession>A0A1I6GRY5</accession>
<keyword evidence="1" id="KW-0472">Membrane</keyword>
<dbReference type="AlphaFoldDB" id="A0A1I6GRY5"/>
<gene>
    <name evidence="3" type="ORF">SAMN04488070_1132</name>
</gene>
<dbReference type="Proteomes" id="UP000199424">
    <property type="component" value="Unassembled WGS sequence"/>
</dbReference>
<dbReference type="Pfam" id="PF00534">
    <property type="entry name" value="Glycos_transf_1"/>
    <property type="match status" value="1"/>
</dbReference>
<dbReference type="RefSeq" id="WP_092856167.1">
    <property type="nucleotide sequence ID" value="NZ_FOYU01000001.1"/>
</dbReference>
<dbReference type="Gene3D" id="3.40.50.2000">
    <property type="entry name" value="Glycogen Phosphorylase B"/>
    <property type="match status" value="2"/>
</dbReference>
<keyword evidence="4" id="KW-1185">Reference proteome</keyword>
<protein>
    <submittedName>
        <fullName evidence="3">Glycosyltransferase involved in cell wall bisynthesis</fullName>
    </submittedName>
</protein>
<dbReference type="GO" id="GO:0016757">
    <property type="term" value="F:glycosyltransferase activity"/>
    <property type="evidence" value="ECO:0007669"/>
    <property type="project" value="InterPro"/>
</dbReference>
<dbReference type="EMBL" id="FOYU01000001">
    <property type="protein sequence ID" value="SFR44879.1"/>
    <property type="molecule type" value="Genomic_DNA"/>
</dbReference>
<dbReference type="GO" id="GO:1901135">
    <property type="term" value="P:carbohydrate derivative metabolic process"/>
    <property type="evidence" value="ECO:0007669"/>
    <property type="project" value="UniProtKB-ARBA"/>
</dbReference>
<evidence type="ECO:0000313" key="4">
    <source>
        <dbReference type="Proteomes" id="UP000199424"/>
    </source>
</evidence>
<keyword evidence="1" id="KW-1133">Transmembrane helix</keyword>
<proteinExistence type="predicted"/>
<evidence type="ECO:0000313" key="3">
    <source>
        <dbReference type="EMBL" id="SFR44879.1"/>
    </source>
</evidence>